<evidence type="ECO:0000256" key="2">
    <source>
        <dbReference type="ARBA" id="ARBA00012438"/>
    </source>
</evidence>
<feature type="domain" description="HTH araC/xylS-type" evidence="13">
    <location>
        <begin position="1264"/>
        <end position="1364"/>
    </location>
</feature>
<feature type="modified residue" description="4-aspartylphosphate" evidence="11">
    <location>
        <position position="1165"/>
    </location>
</feature>
<proteinExistence type="predicted"/>
<dbReference type="Gene3D" id="1.10.10.60">
    <property type="entry name" value="Homeodomain-like"/>
    <property type="match status" value="1"/>
</dbReference>
<keyword evidence="5" id="KW-0547">Nucleotide-binding</keyword>
<dbReference type="PANTHER" id="PTHR43547:SF2">
    <property type="entry name" value="HYBRID SIGNAL TRANSDUCTION HISTIDINE KINASE C"/>
    <property type="match status" value="1"/>
</dbReference>
<dbReference type="InterPro" id="IPR001789">
    <property type="entry name" value="Sig_transdc_resp-reg_receiver"/>
</dbReference>
<evidence type="ECO:0000256" key="5">
    <source>
        <dbReference type="ARBA" id="ARBA00022741"/>
    </source>
</evidence>
<dbReference type="GO" id="GO:0005524">
    <property type="term" value="F:ATP binding"/>
    <property type="evidence" value="ECO:0007669"/>
    <property type="project" value="UniProtKB-KW"/>
</dbReference>
<keyword evidence="4 16" id="KW-0808">Transferase</keyword>
<dbReference type="PROSITE" id="PS01124">
    <property type="entry name" value="HTH_ARAC_FAMILY_2"/>
    <property type="match status" value="1"/>
</dbReference>
<dbReference type="Gene3D" id="3.40.50.2300">
    <property type="match status" value="1"/>
</dbReference>
<dbReference type="SUPFAM" id="SSF52172">
    <property type="entry name" value="CheY-like"/>
    <property type="match status" value="1"/>
</dbReference>
<dbReference type="CDD" id="cd00075">
    <property type="entry name" value="HATPase"/>
    <property type="match status" value="1"/>
</dbReference>
<dbReference type="Proteomes" id="UP000061809">
    <property type="component" value="Chromosome"/>
</dbReference>
<dbReference type="SUPFAM" id="SSF55874">
    <property type="entry name" value="ATPase domain of HSP90 chaperone/DNA topoisomerase II/histidine kinase"/>
    <property type="match status" value="1"/>
</dbReference>
<evidence type="ECO:0000256" key="4">
    <source>
        <dbReference type="ARBA" id="ARBA00022679"/>
    </source>
</evidence>
<evidence type="ECO:0000256" key="11">
    <source>
        <dbReference type="PROSITE-ProRule" id="PRU00169"/>
    </source>
</evidence>
<evidence type="ECO:0000256" key="12">
    <source>
        <dbReference type="SAM" id="Phobius"/>
    </source>
</evidence>
<dbReference type="PANTHER" id="PTHR43547">
    <property type="entry name" value="TWO-COMPONENT HISTIDINE KINASE"/>
    <property type="match status" value="1"/>
</dbReference>
<dbReference type="Pfam" id="PF02518">
    <property type="entry name" value="HATPase_c"/>
    <property type="match status" value="1"/>
</dbReference>
<dbReference type="InterPro" id="IPR009057">
    <property type="entry name" value="Homeodomain-like_sf"/>
</dbReference>
<gene>
    <name evidence="16" type="primary">tmoS_11</name>
    <name evidence="16" type="ORF">BcellWH2_02366</name>
</gene>
<dbReference type="Pfam" id="PF00512">
    <property type="entry name" value="HisKA"/>
    <property type="match status" value="1"/>
</dbReference>
<dbReference type="FunFam" id="2.60.40.10:FF:000791">
    <property type="entry name" value="Two-component system sensor histidine kinase/response regulator"/>
    <property type="match status" value="1"/>
</dbReference>
<evidence type="ECO:0000259" key="13">
    <source>
        <dbReference type="PROSITE" id="PS01124"/>
    </source>
</evidence>
<feature type="domain" description="Response regulatory" evidence="15">
    <location>
        <begin position="1116"/>
        <end position="1232"/>
    </location>
</feature>
<keyword evidence="7" id="KW-0067">ATP-binding</keyword>
<dbReference type="Pfam" id="PF12833">
    <property type="entry name" value="HTH_18"/>
    <property type="match status" value="1"/>
</dbReference>
<keyword evidence="9" id="KW-0805">Transcription regulation</keyword>
<protein>
    <recommendedName>
        <fullName evidence="2">histidine kinase</fullName>
        <ecNumber evidence="2">2.7.13.3</ecNumber>
    </recommendedName>
</protein>
<dbReference type="GO" id="GO:0043565">
    <property type="term" value="F:sequence-specific DNA binding"/>
    <property type="evidence" value="ECO:0007669"/>
    <property type="project" value="InterPro"/>
</dbReference>
<dbReference type="FunFam" id="3.30.565.10:FF:000037">
    <property type="entry name" value="Hybrid sensor histidine kinase/response regulator"/>
    <property type="match status" value="1"/>
</dbReference>
<dbReference type="InterPro" id="IPR011110">
    <property type="entry name" value="Reg_prop"/>
</dbReference>
<dbReference type="InterPro" id="IPR036890">
    <property type="entry name" value="HATPase_C_sf"/>
</dbReference>
<dbReference type="Pfam" id="PF00072">
    <property type="entry name" value="Response_reg"/>
    <property type="match status" value="1"/>
</dbReference>
<dbReference type="SMART" id="SM00342">
    <property type="entry name" value="HTH_ARAC"/>
    <property type="match status" value="1"/>
</dbReference>
<keyword evidence="10" id="KW-0804">Transcription</keyword>
<reference evidence="16 17" key="1">
    <citation type="journal article" date="2015" name="Science">
        <title>Genetic determinants of in vivo fitness and diet responsiveness in multiple human gut Bacteroides.</title>
        <authorList>
            <person name="Wu M."/>
            <person name="McNulty N.P."/>
            <person name="Rodionov D.A."/>
            <person name="Khoroshkin M.S."/>
            <person name="Griffin N.W."/>
            <person name="Cheng J."/>
            <person name="Latreille P."/>
            <person name="Kerstetter R.A."/>
            <person name="Terrapon N."/>
            <person name="Henrissat B."/>
            <person name="Osterman A.L."/>
            <person name="Gordon J.I."/>
        </authorList>
    </citation>
    <scope>NUCLEOTIDE SEQUENCE [LARGE SCALE GENOMIC DNA]</scope>
    <source>
        <strain evidence="16 17">WH2</strain>
    </source>
</reference>
<feature type="transmembrane region" description="Helical" evidence="12">
    <location>
        <begin position="802"/>
        <end position="823"/>
    </location>
</feature>
<dbReference type="InterPro" id="IPR011123">
    <property type="entry name" value="Y_Y_Y"/>
</dbReference>
<feature type="domain" description="Histidine kinase" evidence="14">
    <location>
        <begin position="856"/>
        <end position="1071"/>
    </location>
</feature>
<dbReference type="PRINTS" id="PR00344">
    <property type="entry name" value="BCTRLSENSOR"/>
</dbReference>
<keyword evidence="3 11" id="KW-0597">Phosphoprotein</keyword>
<evidence type="ECO:0000256" key="7">
    <source>
        <dbReference type="ARBA" id="ARBA00022840"/>
    </source>
</evidence>
<dbReference type="EC" id="2.7.13.3" evidence="2"/>
<dbReference type="InterPro" id="IPR013783">
    <property type="entry name" value="Ig-like_fold"/>
</dbReference>
<sequence>MENIQKVSLLFILSLLISSFQNIQGKEHKIEFKSLPPYINIPTDVQQIYQDRDGFIWFATRNGVCRFDGYELEIIKSNLYTPGALSSNDILAIQEDYQHRLWIGTSYGLNMLDKKSGKIQKEFGALNNERVQSILITKDNTIWLGTGSSLYKSNNDPEQSNTSISFTKVRSMDVKSLVEAPNNQIWIGTWSDGLYRYITATDSLVSYPAINPLNSAYFLFQDSKEQIWIGTWGYGLYKLHHPYDQEKAYFEKFAHEEGNSNSLIHNLIYSISEDSSTGNLWIGTLEGLSCFNGKDFLNYTPNIPSNGLPYNEIISIFRDRTGTMWLGFLGGRVYWVRPQNLQFNLHQLSHASVGTACSNIQGLTVYKNDLWIGLEKHSFIIHDRTTNSNSKREKAFNPSILQSEYTYYSFLKPRHKDELWLGSYGNGVYIYHPEESGKPLSNMRSPEIPHFPNFIYCMFEDNRQNVYLGSTTGLSILTKEGKFYHYNNLLSPQGQYSHSVYSIAQDSLNNIWIGTDHSGIFRINPTQDLSNCTFSSYSINNNKINSNEIQCIFVNKEGNILAGTDGGGLNLYDPHLDSFISIHTQYNIPGDMICSILEDKQQNLWMGSNVGLIKLNLKDSIAESKCRLYTTSDGLQDNKFARGAACQAEDGEMFFGGPQGYNSFYPEKLTADELQPDIFITDIQVQNKSVKDLPAKDKLNIMSDLAPGYAQTLHLNYKQNDFTCKLSVLNFYNPEKNEYAYRLDGLDHTWQYTTDRSNIISYSNLESGTYTLYIKGTNGNGKWSKVEKALTIIITPPWWNSMWAYIAYAIFLIAVIAYTIHFIRKRIRLKNTLRIKEVEQRKQEELNRAKLQFFTNITHELLTPLTIISVTLNEIKSIAPQISDYYSIMDNNINRLKRLLQQILEFRKAESGNLKLKVSQGNIASFIRKSVDSFLPLLRNKKMQLDMSIEQEEIIGYFDPDKVDKILYNLLSNAFKYNREGKTIRVNVSYGSSKREIIISVSDNGEGISKENLSKLFNRFYEGDYRKYHTTGHGIGLSLTKELAVLHHGKIEVESQINEGTTFRVTLPIIEEEFTEEEIDRSILPLPETVSDSLSVISSLNKEETIEITEKIDKKKLLLVEDNEDLLKVMADSLSREYHIIKATNGKEAIEQLEKTKDIVVVISDVMMPVMNGIELCHYMKKQDEWLHIPIILLTAKSSESDIIEGYEAGADDYITKPFQLTLLLVKIKSLLKNKENLLKNYSNIIAFEMQKPNIDSADKEFLQQAINCVYEHLDDIKFDQQAFADAMRVSKSTLYRKLKSLSNEGPSVFISDIRLQTAYKILSDNPSMRISDLAYTVGYNDPKYFSSCFKKKFKVLPRDISQE</sequence>
<dbReference type="SUPFAM" id="SSF46689">
    <property type="entry name" value="Homeodomain-like"/>
    <property type="match status" value="1"/>
</dbReference>
<dbReference type="Gene3D" id="1.10.287.130">
    <property type="match status" value="1"/>
</dbReference>
<dbReference type="Gene3D" id="3.30.565.10">
    <property type="entry name" value="Histidine kinase-like ATPase, C-terminal domain"/>
    <property type="match status" value="1"/>
</dbReference>
<dbReference type="SMART" id="SM00448">
    <property type="entry name" value="REC"/>
    <property type="match status" value="1"/>
</dbReference>
<evidence type="ECO:0000256" key="6">
    <source>
        <dbReference type="ARBA" id="ARBA00022777"/>
    </source>
</evidence>
<evidence type="ECO:0000313" key="17">
    <source>
        <dbReference type="Proteomes" id="UP000061809"/>
    </source>
</evidence>
<evidence type="ECO:0000256" key="8">
    <source>
        <dbReference type="ARBA" id="ARBA00023012"/>
    </source>
</evidence>
<dbReference type="InterPro" id="IPR003661">
    <property type="entry name" value="HisK_dim/P_dom"/>
</dbReference>
<dbReference type="EMBL" id="CP012801">
    <property type="protein sequence ID" value="ALJ59606.1"/>
    <property type="molecule type" value="Genomic_DNA"/>
</dbReference>
<keyword evidence="12" id="KW-0472">Membrane</keyword>
<dbReference type="SUPFAM" id="SSF63829">
    <property type="entry name" value="Calcium-dependent phosphotriesterase"/>
    <property type="match status" value="2"/>
</dbReference>
<keyword evidence="6 16" id="KW-0418">Kinase</keyword>
<dbReference type="InterPro" id="IPR011006">
    <property type="entry name" value="CheY-like_superfamily"/>
</dbReference>
<evidence type="ECO:0000256" key="1">
    <source>
        <dbReference type="ARBA" id="ARBA00000085"/>
    </source>
</evidence>
<dbReference type="PROSITE" id="PS50110">
    <property type="entry name" value="RESPONSE_REGULATORY"/>
    <property type="match status" value="1"/>
</dbReference>
<keyword evidence="12" id="KW-0812">Transmembrane</keyword>
<dbReference type="InterPro" id="IPR018060">
    <property type="entry name" value="HTH_AraC"/>
</dbReference>
<organism evidence="16 17">
    <name type="scientific">Bacteroides cellulosilyticus</name>
    <dbReference type="NCBI Taxonomy" id="246787"/>
    <lineage>
        <taxon>Bacteria</taxon>
        <taxon>Pseudomonadati</taxon>
        <taxon>Bacteroidota</taxon>
        <taxon>Bacteroidia</taxon>
        <taxon>Bacteroidales</taxon>
        <taxon>Bacteroidaceae</taxon>
        <taxon>Bacteroides</taxon>
    </lineage>
</organism>
<evidence type="ECO:0000259" key="15">
    <source>
        <dbReference type="PROSITE" id="PS50110"/>
    </source>
</evidence>
<dbReference type="SMART" id="SM00388">
    <property type="entry name" value="HisKA"/>
    <property type="match status" value="1"/>
</dbReference>
<dbReference type="InterPro" id="IPR005467">
    <property type="entry name" value="His_kinase_dom"/>
</dbReference>
<dbReference type="KEGG" id="bcel:BcellWH2_02366"/>
<dbReference type="PROSITE" id="PS50109">
    <property type="entry name" value="HIS_KIN"/>
    <property type="match status" value="1"/>
</dbReference>
<dbReference type="SMART" id="SM00387">
    <property type="entry name" value="HATPase_c"/>
    <property type="match status" value="1"/>
</dbReference>
<dbReference type="RefSeq" id="WP_026366602.1">
    <property type="nucleotide sequence ID" value="NZ_CP012801.1"/>
</dbReference>
<evidence type="ECO:0000313" key="16">
    <source>
        <dbReference type="EMBL" id="ALJ59606.1"/>
    </source>
</evidence>
<evidence type="ECO:0000256" key="9">
    <source>
        <dbReference type="ARBA" id="ARBA00023015"/>
    </source>
</evidence>
<dbReference type="InterPro" id="IPR036097">
    <property type="entry name" value="HisK_dim/P_sf"/>
</dbReference>
<keyword evidence="8" id="KW-0902">Two-component regulatory system</keyword>
<comment type="catalytic activity">
    <reaction evidence="1">
        <text>ATP + protein L-histidine = ADP + protein N-phospho-L-histidine.</text>
        <dbReference type="EC" id="2.7.13.3"/>
    </reaction>
</comment>
<evidence type="ECO:0000259" key="14">
    <source>
        <dbReference type="PROSITE" id="PS50109"/>
    </source>
</evidence>
<dbReference type="CDD" id="cd17574">
    <property type="entry name" value="REC_OmpR"/>
    <property type="match status" value="1"/>
</dbReference>
<dbReference type="Pfam" id="PF07494">
    <property type="entry name" value="Reg_prop"/>
    <property type="match status" value="3"/>
</dbReference>
<dbReference type="InterPro" id="IPR004358">
    <property type="entry name" value="Sig_transdc_His_kin-like_C"/>
</dbReference>
<dbReference type="Pfam" id="PF07495">
    <property type="entry name" value="Y_Y_Y"/>
    <property type="match status" value="1"/>
</dbReference>
<keyword evidence="12" id="KW-1133">Transmembrane helix</keyword>
<dbReference type="CDD" id="cd00082">
    <property type="entry name" value="HisKA"/>
    <property type="match status" value="1"/>
</dbReference>
<dbReference type="GO" id="GO:0003700">
    <property type="term" value="F:DNA-binding transcription factor activity"/>
    <property type="evidence" value="ECO:0007669"/>
    <property type="project" value="InterPro"/>
</dbReference>
<dbReference type="GO" id="GO:0000155">
    <property type="term" value="F:phosphorelay sensor kinase activity"/>
    <property type="evidence" value="ECO:0007669"/>
    <property type="project" value="InterPro"/>
</dbReference>
<dbReference type="Gene3D" id="2.130.10.10">
    <property type="entry name" value="YVTN repeat-like/Quinoprotein amine dehydrogenase"/>
    <property type="match status" value="2"/>
</dbReference>
<accession>A0A0P0GNV2</accession>
<dbReference type="InterPro" id="IPR015943">
    <property type="entry name" value="WD40/YVTN_repeat-like_dom_sf"/>
</dbReference>
<evidence type="ECO:0000256" key="3">
    <source>
        <dbReference type="ARBA" id="ARBA00022553"/>
    </source>
</evidence>
<dbReference type="InterPro" id="IPR003594">
    <property type="entry name" value="HATPase_dom"/>
</dbReference>
<name>A0A0P0GNV2_9BACE</name>
<dbReference type="SUPFAM" id="SSF47384">
    <property type="entry name" value="Homodimeric domain of signal transducing histidine kinase"/>
    <property type="match status" value="1"/>
</dbReference>
<dbReference type="PATRIC" id="fig|246787.4.peg.2430"/>
<evidence type="ECO:0000256" key="10">
    <source>
        <dbReference type="ARBA" id="ARBA00023163"/>
    </source>
</evidence>
<dbReference type="Gene3D" id="2.60.40.10">
    <property type="entry name" value="Immunoglobulins"/>
    <property type="match status" value="1"/>
</dbReference>